<dbReference type="EC" id="5.2.1.8" evidence="3"/>
<keyword evidence="4 8" id="KW-0732">Signal</keyword>
<feature type="region of interest" description="Disordered" evidence="7">
    <location>
        <begin position="283"/>
        <end position="327"/>
    </location>
</feature>
<dbReference type="InterPro" id="IPR050245">
    <property type="entry name" value="PrsA_foldase"/>
</dbReference>
<dbReference type="InterPro" id="IPR014274">
    <property type="entry name" value="PPIase_EpsD"/>
</dbReference>
<dbReference type="InterPro" id="IPR046357">
    <property type="entry name" value="PPIase_dom_sf"/>
</dbReference>
<name>A0ABX0N9W4_9BURK</name>
<evidence type="ECO:0000256" key="2">
    <source>
        <dbReference type="ARBA" id="ARBA00007656"/>
    </source>
</evidence>
<evidence type="ECO:0000256" key="6">
    <source>
        <dbReference type="ARBA" id="ARBA00023235"/>
    </source>
</evidence>
<accession>A0ABX0N9W4</accession>
<evidence type="ECO:0000259" key="9">
    <source>
        <dbReference type="Pfam" id="PF13145"/>
    </source>
</evidence>
<dbReference type="InterPro" id="IPR000297">
    <property type="entry name" value="PPIase_PpiC"/>
</dbReference>
<dbReference type="EMBL" id="WHJG01000003">
    <property type="protein sequence ID" value="NHZ78545.1"/>
    <property type="molecule type" value="Genomic_DNA"/>
</dbReference>
<evidence type="ECO:0000256" key="7">
    <source>
        <dbReference type="SAM" id="MobiDB-lite"/>
    </source>
</evidence>
<feature type="domain" description="PpiC" evidence="9">
    <location>
        <begin position="123"/>
        <end position="238"/>
    </location>
</feature>
<feature type="compositionally biased region" description="Low complexity" evidence="7">
    <location>
        <begin position="298"/>
        <end position="320"/>
    </location>
</feature>
<evidence type="ECO:0000256" key="5">
    <source>
        <dbReference type="ARBA" id="ARBA00023110"/>
    </source>
</evidence>
<proteinExistence type="inferred from homology"/>
<reference evidence="10 11" key="1">
    <citation type="submission" date="2019-10" db="EMBL/GenBank/DDBJ databases">
        <title>Taxonomy of Antarctic Massilia spp.: description of Massilia rubra sp. nov., Massilia aquatica sp. nov., Massilia mucilaginosa sp. nov., Massilia frigida sp. nov. isolated from streams, lakes and regoliths.</title>
        <authorList>
            <person name="Holochova P."/>
            <person name="Sedlacek I."/>
            <person name="Kralova S."/>
            <person name="Maslanova I."/>
            <person name="Busse H.-J."/>
            <person name="Stankova E."/>
            <person name="Vrbovska V."/>
            <person name="Kovarovic V."/>
            <person name="Bartak M."/>
            <person name="Svec P."/>
            <person name="Pantucek R."/>
        </authorList>
    </citation>
    <scope>NUCLEOTIDE SEQUENCE [LARGE SCALE GENOMIC DNA]</scope>
    <source>
        <strain evidence="10 11">CCM 8695</strain>
    </source>
</reference>
<dbReference type="Gene3D" id="1.10.4030.10">
    <property type="entry name" value="Porin chaperone SurA, peptide-binding domain"/>
    <property type="match status" value="1"/>
</dbReference>
<gene>
    <name evidence="10" type="primary">epsD</name>
    <name evidence="10" type="ORF">F2P44_04500</name>
</gene>
<dbReference type="PANTHER" id="PTHR47245:SF1">
    <property type="entry name" value="FOLDASE PROTEIN PRSA"/>
    <property type="match status" value="1"/>
</dbReference>
<evidence type="ECO:0000256" key="1">
    <source>
        <dbReference type="ARBA" id="ARBA00000971"/>
    </source>
</evidence>
<dbReference type="GO" id="GO:0003755">
    <property type="term" value="F:peptidyl-prolyl cis-trans isomerase activity"/>
    <property type="evidence" value="ECO:0007669"/>
    <property type="project" value="UniProtKB-EC"/>
</dbReference>
<keyword evidence="6 10" id="KW-0413">Isomerase</keyword>
<keyword evidence="5" id="KW-0697">Rotamase</keyword>
<evidence type="ECO:0000313" key="11">
    <source>
        <dbReference type="Proteomes" id="UP000621455"/>
    </source>
</evidence>
<protein>
    <recommendedName>
        <fullName evidence="3">peptidylprolyl isomerase</fullName>
        <ecNumber evidence="3">5.2.1.8</ecNumber>
    </recommendedName>
</protein>
<comment type="similarity">
    <text evidence="2">Belongs to the PpiC/parvulin rotamase family.</text>
</comment>
<evidence type="ECO:0000256" key="8">
    <source>
        <dbReference type="SAM" id="SignalP"/>
    </source>
</evidence>
<dbReference type="PANTHER" id="PTHR47245">
    <property type="entry name" value="PEPTIDYLPROLYL ISOMERASE"/>
    <property type="match status" value="1"/>
</dbReference>
<dbReference type="InterPro" id="IPR027304">
    <property type="entry name" value="Trigger_fact/SurA_dom_sf"/>
</dbReference>
<feature type="signal peptide" evidence="8">
    <location>
        <begin position="1"/>
        <end position="22"/>
    </location>
</feature>
<dbReference type="Gene3D" id="1.10.8.1040">
    <property type="match status" value="1"/>
</dbReference>
<evidence type="ECO:0000256" key="3">
    <source>
        <dbReference type="ARBA" id="ARBA00013194"/>
    </source>
</evidence>
<evidence type="ECO:0000256" key="4">
    <source>
        <dbReference type="ARBA" id="ARBA00022729"/>
    </source>
</evidence>
<organism evidence="10 11">
    <name type="scientific">Massilia frigida</name>
    <dbReference type="NCBI Taxonomy" id="2609281"/>
    <lineage>
        <taxon>Bacteria</taxon>
        <taxon>Pseudomonadati</taxon>
        <taxon>Pseudomonadota</taxon>
        <taxon>Betaproteobacteria</taxon>
        <taxon>Burkholderiales</taxon>
        <taxon>Oxalobacteraceae</taxon>
        <taxon>Telluria group</taxon>
        <taxon>Massilia</taxon>
    </lineage>
</organism>
<dbReference type="NCBIfam" id="TIGR02925">
    <property type="entry name" value="cis_trans_EpsD"/>
    <property type="match status" value="1"/>
</dbReference>
<feature type="chain" id="PRO_5047307870" description="peptidylprolyl isomerase" evidence="8">
    <location>
        <begin position="23"/>
        <end position="327"/>
    </location>
</feature>
<dbReference type="Proteomes" id="UP000621455">
    <property type="component" value="Unassembled WGS sequence"/>
</dbReference>
<evidence type="ECO:0000313" key="10">
    <source>
        <dbReference type="EMBL" id="NHZ78545.1"/>
    </source>
</evidence>
<comment type="catalytic activity">
    <reaction evidence="1">
        <text>[protein]-peptidylproline (omega=180) = [protein]-peptidylproline (omega=0)</text>
        <dbReference type="Rhea" id="RHEA:16237"/>
        <dbReference type="Rhea" id="RHEA-COMP:10747"/>
        <dbReference type="Rhea" id="RHEA-COMP:10748"/>
        <dbReference type="ChEBI" id="CHEBI:83833"/>
        <dbReference type="ChEBI" id="CHEBI:83834"/>
        <dbReference type="EC" id="5.2.1.8"/>
    </reaction>
</comment>
<dbReference type="PROSITE" id="PS51257">
    <property type="entry name" value="PROKAR_LIPOPROTEIN"/>
    <property type="match status" value="1"/>
</dbReference>
<sequence length="327" mass="34940">MSAPSHKRLLCAALMVALAALGGCGNKGSKPKVGQALVSVNGEEITELQLSEELMLANVPPAQQAEASKKLVEALIDRQLLQNEAAKEKADRDPKVVQAIERAKALIIAQYYMQKKVGAVARPSAVEISDYYTKNPDFFAARKQFDMKQLVIQSKDLSDEVKKVAENAKSLDDVAVWFDANKIKFMRAQASRTTSDLAPEMSAKLKSMPKNQLFIVKEGERSMLVSIVDVRDNPATLEVASPQIEKFLFNKRTKDAADAELKRLRAAAKIDYLKTPTLAAAPADAPAAAPAPAPAPAPVAATPAAAQPEAAPATDDAATARGVAGLK</sequence>
<dbReference type="SUPFAM" id="SSF109998">
    <property type="entry name" value="Triger factor/SurA peptide-binding domain-like"/>
    <property type="match status" value="1"/>
</dbReference>
<keyword evidence="11" id="KW-1185">Reference proteome</keyword>
<dbReference type="Pfam" id="PF13145">
    <property type="entry name" value="Rotamase_2"/>
    <property type="match status" value="1"/>
</dbReference>
<dbReference type="Gene3D" id="3.10.50.40">
    <property type="match status" value="1"/>
</dbReference>
<comment type="caution">
    <text evidence="10">The sequence shown here is derived from an EMBL/GenBank/DDBJ whole genome shotgun (WGS) entry which is preliminary data.</text>
</comment>